<organism evidence="2 3">
    <name type="scientific">Bacillus mesophilum</name>
    <dbReference type="NCBI Taxonomy" id="1071718"/>
    <lineage>
        <taxon>Bacteria</taxon>
        <taxon>Bacillati</taxon>
        <taxon>Bacillota</taxon>
        <taxon>Bacilli</taxon>
        <taxon>Bacillales</taxon>
        <taxon>Bacillaceae</taxon>
        <taxon>Bacillus</taxon>
    </lineage>
</organism>
<evidence type="ECO:0000313" key="3">
    <source>
        <dbReference type="Proteomes" id="UP000441354"/>
    </source>
</evidence>
<dbReference type="SUPFAM" id="SSF55781">
    <property type="entry name" value="GAF domain-like"/>
    <property type="match status" value="1"/>
</dbReference>
<accession>A0A7V7UY65</accession>
<evidence type="ECO:0000313" key="2">
    <source>
        <dbReference type="EMBL" id="KAB2333467.1"/>
    </source>
</evidence>
<dbReference type="EMBL" id="WBOT01000002">
    <property type="protein sequence ID" value="KAB2333467.1"/>
    <property type="molecule type" value="Genomic_DNA"/>
</dbReference>
<gene>
    <name evidence="2" type="ORF">F7732_05065</name>
</gene>
<comment type="caution">
    <text evidence="2">The sequence shown here is derived from an EMBL/GenBank/DDBJ whole genome shotgun (WGS) entry which is preliminary data.</text>
</comment>
<name>A0A7V7UY65_9BACI</name>
<protein>
    <submittedName>
        <fullName evidence="2">GAF domain-containing protein</fullName>
    </submittedName>
</protein>
<dbReference type="Proteomes" id="UP000441354">
    <property type="component" value="Unassembled WGS sequence"/>
</dbReference>
<dbReference type="Gene3D" id="3.30.450.40">
    <property type="match status" value="1"/>
</dbReference>
<dbReference type="InterPro" id="IPR029016">
    <property type="entry name" value="GAF-like_dom_sf"/>
</dbReference>
<dbReference type="OrthoDB" id="2360948at2"/>
<evidence type="ECO:0000259" key="1">
    <source>
        <dbReference type="Pfam" id="PF01590"/>
    </source>
</evidence>
<feature type="domain" description="GAF" evidence="1">
    <location>
        <begin position="41"/>
        <end position="135"/>
    </location>
</feature>
<keyword evidence="3" id="KW-1185">Reference proteome</keyword>
<dbReference type="Pfam" id="PF01590">
    <property type="entry name" value="GAF"/>
    <property type="match status" value="1"/>
</dbReference>
<proteinExistence type="predicted"/>
<dbReference type="InterPro" id="IPR003018">
    <property type="entry name" value="GAF"/>
</dbReference>
<dbReference type="AlphaFoldDB" id="A0A7V7UY65"/>
<reference evidence="2 3" key="1">
    <citation type="journal article" date="2014" name="Arch. Microbiol.">
        <title>Bacillus mesophilum sp. nov., strain IITR-54T, a novel 4-chlorobiphenyl dechlorinating bacterium.</title>
        <authorList>
            <person name="Manickam N."/>
            <person name="Singh N.K."/>
            <person name="Bajaj A."/>
            <person name="Kumar R.M."/>
            <person name="Kaur G."/>
            <person name="Kaur N."/>
            <person name="Bala M."/>
            <person name="Kumar A."/>
            <person name="Mayilraj S."/>
        </authorList>
    </citation>
    <scope>NUCLEOTIDE SEQUENCE [LARGE SCALE GENOMIC DNA]</scope>
    <source>
        <strain evidence="2 3">IITR-54</strain>
    </source>
</reference>
<dbReference type="RefSeq" id="WP_151572733.1">
    <property type="nucleotide sequence ID" value="NZ_WBOT01000002.1"/>
</dbReference>
<sequence length="144" mass="16218">MENQMILQLLHDLLVDVPCEFAAIAIQIPKGSDVKWKHAAGNLNDKYKRITLRYGKGIAGRVISTGTPIHLDRFPDNIIGRDLEYPIMLAEKLISAYAVPILLNGSAKGVLMVGRRVKKPFQLHEQKAVRDYTNKLEKVVFSHD</sequence>